<evidence type="ECO:0000313" key="1">
    <source>
        <dbReference type="EMBL" id="ANA85746.1"/>
    </source>
</evidence>
<dbReference type="OrthoDB" id="32482at10239"/>
<gene>
    <name evidence="1" type="primary">40</name>
    <name evidence="1" type="ORF">PBI_COZZ_40</name>
</gene>
<organism evidence="1 2">
    <name type="scientific">Gordonia phage Cozz</name>
    <dbReference type="NCBI Taxonomy" id="1838066"/>
    <lineage>
        <taxon>Viruses</taxon>
        <taxon>Duplodnaviria</taxon>
        <taxon>Heunggongvirae</taxon>
        <taxon>Uroviricota</taxon>
        <taxon>Caudoviricetes</taxon>
        <taxon>Emalynvirus</taxon>
        <taxon>Emalynvirus cozz</taxon>
    </lineage>
</organism>
<sequence>MSRSHREKIEDLYWACKAQAADPSLPLPKRAYSTLAIYQLIARGYSTQKLLGLSGEIPGLSPRASHTGVGAMCQVLEKLGWVQVNKTTKPYIYTVSRDRFDSSCTIERLVIEISRVSLELLVGEDV</sequence>
<evidence type="ECO:0000313" key="2">
    <source>
        <dbReference type="Proteomes" id="UP000203169"/>
    </source>
</evidence>
<reference evidence="1 2" key="1">
    <citation type="submission" date="2016-03" db="EMBL/GenBank/DDBJ databases">
        <authorList>
            <person name="Montgomery M.T."/>
            <person name="Guerrero C.A."/>
            <person name="Mavrich T.N."/>
            <person name="Pope W.H."/>
            <person name="Garlena R.A."/>
            <person name="Russell D.A."/>
            <person name="Jacobs-Sera D."/>
            <person name="Hendrix R.W."/>
            <person name="Hatfull G.F."/>
        </authorList>
    </citation>
    <scope>NUCLEOTIDE SEQUENCE [LARGE SCALE GENOMIC DNA]</scope>
</reference>
<dbReference type="RefSeq" id="YP_009276499.1">
    <property type="nucleotide sequence ID" value="NC_030941.1"/>
</dbReference>
<accession>A0A160DD97</accession>
<name>A0A160DD97_9CAUD</name>
<dbReference type="GeneID" id="28802816"/>
<dbReference type="Proteomes" id="UP000203169">
    <property type="component" value="Segment"/>
</dbReference>
<dbReference type="EMBL" id="KU998239">
    <property type="protein sequence ID" value="ANA85746.1"/>
    <property type="molecule type" value="Genomic_DNA"/>
</dbReference>
<protein>
    <submittedName>
        <fullName evidence="1">Uncharacterized protein</fullName>
    </submittedName>
</protein>
<proteinExistence type="predicted"/>
<keyword evidence="2" id="KW-1185">Reference proteome</keyword>
<dbReference type="KEGG" id="vg:28802816"/>